<evidence type="ECO:0000313" key="6">
    <source>
        <dbReference type="Proteomes" id="UP000029055"/>
    </source>
</evidence>
<dbReference type="AlphaFoldDB" id="A0A087E404"/>
<dbReference type="InterPro" id="IPR036388">
    <property type="entry name" value="WH-like_DNA-bd_sf"/>
</dbReference>
<protein>
    <submittedName>
        <fullName evidence="5">GntR family transcriptional regulator</fullName>
    </submittedName>
</protein>
<dbReference type="Pfam" id="PF07729">
    <property type="entry name" value="FCD"/>
    <property type="match status" value="1"/>
</dbReference>
<dbReference type="InterPro" id="IPR036390">
    <property type="entry name" value="WH_DNA-bd_sf"/>
</dbReference>
<dbReference type="PANTHER" id="PTHR43537">
    <property type="entry name" value="TRANSCRIPTIONAL REGULATOR, GNTR FAMILY"/>
    <property type="match status" value="1"/>
</dbReference>
<dbReference type="Proteomes" id="UP000029055">
    <property type="component" value="Unassembled WGS sequence"/>
</dbReference>
<dbReference type="OrthoDB" id="9784718at2"/>
<dbReference type="PANTHER" id="PTHR43537:SF5">
    <property type="entry name" value="UXU OPERON TRANSCRIPTIONAL REGULATOR"/>
    <property type="match status" value="1"/>
</dbReference>
<comment type="caution">
    <text evidence="5">The sequence shown here is derived from an EMBL/GenBank/DDBJ whole genome shotgun (WGS) entry which is preliminary data.</text>
</comment>
<evidence type="ECO:0000256" key="1">
    <source>
        <dbReference type="ARBA" id="ARBA00023015"/>
    </source>
</evidence>
<sequence length="231" mass="25944">MTSTVYGSQATQTPAATQIAADLERRIITGTLQPGTKLPPERAFAKRYQVSRSTLRDALLELENKNLIRRVQGNGTIVLEPPRDEWDLRAMTAKSNPEYVAELRYTIEPTIARLAALRATAADLLQIKEAVAKTETASNQEDATDTDITFHALLAQASHNPIMAAIVTMTAEWTREERVLTHSNDEWQRLSVEEHNAIAEAIGLHDPDLAEETMRKHMVEVRRRIEQSTHQ</sequence>
<keyword evidence="1" id="KW-0805">Transcription regulation</keyword>
<dbReference type="Gene3D" id="1.20.120.530">
    <property type="entry name" value="GntR ligand-binding domain-like"/>
    <property type="match status" value="1"/>
</dbReference>
<dbReference type="PROSITE" id="PS50949">
    <property type="entry name" value="HTH_GNTR"/>
    <property type="match status" value="1"/>
</dbReference>
<dbReference type="RefSeq" id="WP_024464204.1">
    <property type="nucleotide sequence ID" value="NZ_CP062939.1"/>
</dbReference>
<dbReference type="SMART" id="SM00345">
    <property type="entry name" value="HTH_GNTR"/>
    <property type="match status" value="1"/>
</dbReference>
<evidence type="ECO:0000256" key="3">
    <source>
        <dbReference type="ARBA" id="ARBA00023163"/>
    </source>
</evidence>
<evidence type="ECO:0000256" key="2">
    <source>
        <dbReference type="ARBA" id="ARBA00023125"/>
    </source>
</evidence>
<evidence type="ECO:0000313" key="5">
    <source>
        <dbReference type="EMBL" id="KFJ02505.1"/>
    </source>
</evidence>
<dbReference type="SUPFAM" id="SSF46785">
    <property type="entry name" value="Winged helix' DNA-binding domain"/>
    <property type="match status" value="1"/>
</dbReference>
<dbReference type="InterPro" id="IPR011711">
    <property type="entry name" value="GntR_C"/>
</dbReference>
<gene>
    <name evidence="5" type="ORF">BISU_1705</name>
</gene>
<feature type="domain" description="HTH gntR-type" evidence="4">
    <location>
        <begin position="13"/>
        <end position="81"/>
    </location>
</feature>
<accession>A0A087E404</accession>
<evidence type="ECO:0000259" key="4">
    <source>
        <dbReference type="PROSITE" id="PS50949"/>
    </source>
</evidence>
<dbReference type="PRINTS" id="PR00035">
    <property type="entry name" value="HTHGNTR"/>
</dbReference>
<organism evidence="5 6">
    <name type="scientific">Bifidobacterium subtile</name>
    <dbReference type="NCBI Taxonomy" id="77635"/>
    <lineage>
        <taxon>Bacteria</taxon>
        <taxon>Bacillati</taxon>
        <taxon>Actinomycetota</taxon>
        <taxon>Actinomycetes</taxon>
        <taxon>Bifidobacteriales</taxon>
        <taxon>Bifidobacteriaceae</taxon>
        <taxon>Bifidobacterium</taxon>
    </lineage>
</organism>
<keyword evidence="3" id="KW-0804">Transcription</keyword>
<dbReference type="eggNOG" id="COG2186">
    <property type="taxonomic scope" value="Bacteria"/>
</dbReference>
<keyword evidence="2" id="KW-0238">DNA-binding</keyword>
<dbReference type="GO" id="GO:0003677">
    <property type="term" value="F:DNA binding"/>
    <property type="evidence" value="ECO:0007669"/>
    <property type="project" value="UniProtKB-KW"/>
</dbReference>
<dbReference type="CDD" id="cd07377">
    <property type="entry name" value="WHTH_GntR"/>
    <property type="match status" value="1"/>
</dbReference>
<name>A0A087E404_9BIFI</name>
<dbReference type="GO" id="GO:0003700">
    <property type="term" value="F:DNA-binding transcription factor activity"/>
    <property type="evidence" value="ECO:0007669"/>
    <property type="project" value="InterPro"/>
</dbReference>
<dbReference type="SUPFAM" id="SSF48008">
    <property type="entry name" value="GntR ligand-binding domain-like"/>
    <property type="match status" value="1"/>
</dbReference>
<dbReference type="Pfam" id="PF00392">
    <property type="entry name" value="GntR"/>
    <property type="match status" value="1"/>
</dbReference>
<dbReference type="SMART" id="SM00895">
    <property type="entry name" value="FCD"/>
    <property type="match status" value="1"/>
</dbReference>
<dbReference type="EMBL" id="JGZR01000008">
    <property type="protein sequence ID" value="KFJ02505.1"/>
    <property type="molecule type" value="Genomic_DNA"/>
</dbReference>
<proteinExistence type="predicted"/>
<reference evidence="5 6" key="1">
    <citation type="submission" date="2014-03" db="EMBL/GenBank/DDBJ databases">
        <title>Genomics of Bifidobacteria.</title>
        <authorList>
            <person name="Ventura M."/>
            <person name="Milani C."/>
            <person name="Lugli G.A."/>
        </authorList>
    </citation>
    <scope>NUCLEOTIDE SEQUENCE [LARGE SCALE GENOMIC DNA]</scope>
    <source>
        <strain evidence="5 6">LMG 11597</strain>
    </source>
</reference>
<keyword evidence="6" id="KW-1185">Reference proteome</keyword>
<dbReference type="Gene3D" id="1.10.10.10">
    <property type="entry name" value="Winged helix-like DNA-binding domain superfamily/Winged helix DNA-binding domain"/>
    <property type="match status" value="1"/>
</dbReference>
<dbReference type="InterPro" id="IPR000524">
    <property type="entry name" value="Tscrpt_reg_HTH_GntR"/>
</dbReference>
<dbReference type="InterPro" id="IPR008920">
    <property type="entry name" value="TF_FadR/GntR_C"/>
</dbReference>
<dbReference type="STRING" id="77635.BISU_1705"/>